<accession>A0A7J5UUY9</accession>
<dbReference type="Proteomes" id="UP000451860">
    <property type="component" value="Unassembled WGS sequence"/>
</dbReference>
<dbReference type="SUPFAM" id="SSF51182">
    <property type="entry name" value="RmlC-like cupins"/>
    <property type="match status" value="1"/>
</dbReference>
<keyword evidence="3" id="KW-1185">Reference proteome</keyword>
<dbReference type="Pfam" id="PF12973">
    <property type="entry name" value="Cupin_7"/>
    <property type="match status" value="1"/>
</dbReference>
<organism evidence="2 3">
    <name type="scientific">Georgenia thermotolerans</name>
    <dbReference type="NCBI Taxonomy" id="527326"/>
    <lineage>
        <taxon>Bacteria</taxon>
        <taxon>Bacillati</taxon>
        <taxon>Actinomycetota</taxon>
        <taxon>Actinomycetes</taxon>
        <taxon>Micrococcales</taxon>
        <taxon>Bogoriellaceae</taxon>
        <taxon>Georgenia</taxon>
    </lineage>
</organism>
<dbReference type="OrthoDB" id="564955at2"/>
<evidence type="ECO:0000313" key="2">
    <source>
        <dbReference type="EMBL" id="KAE8766080.1"/>
    </source>
</evidence>
<sequence length="142" mass="15546">MELDKDGGIVIATDGMPWRELAPGVGIKVLRLDRETGAWTIMIRSEKGSVLPPHRHIGMSQIYIIKGAGRHEQAGDFKTGDYVIEPDGAVHSPLFFEEEVIQIMMADGPSAFLNEDGSESFLMDVNMLSQFADPELTGDRAG</sequence>
<protein>
    <recommendedName>
        <fullName evidence="1">ChrR-like cupin domain-containing protein</fullName>
    </recommendedName>
</protein>
<feature type="domain" description="ChrR-like cupin" evidence="1">
    <location>
        <begin position="8"/>
        <end position="110"/>
    </location>
</feature>
<dbReference type="Gene3D" id="2.60.120.10">
    <property type="entry name" value="Jelly Rolls"/>
    <property type="match status" value="1"/>
</dbReference>
<evidence type="ECO:0000313" key="3">
    <source>
        <dbReference type="Proteomes" id="UP000451860"/>
    </source>
</evidence>
<name>A0A7J5UUY9_9MICO</name>
<dbReference type="InterPro" id="IPR014710">
    <property type="entry name" value="RmlC-like_jellyroll"/>
</dbReference>
<dbReference type="InterPro" id="IPR011051">
    <property type="entry name" value="RmlC_Cupin_sf"/>
</dbReference>
<comment type="caution">
    <text evidence="2">The sequence shown here is derived from an EMBL/GenBank/DDBJ whole genome shotgun (WGS) entry which is preliminary data.</text>
</comment>
<evidence type="ECO:0000259" key="1">
    <source>
        <dbReference type="Pfam" id="PF12973"/>
    </source>
</evidence>
<reference evidence="2 3" key="1">
    <citation type="submission" date="2019-10" db="EMBL/GenBank/DDBJ databases">
        <title>Georgenia wutianyii sp. nov. and Georgenia yuyongxinii sp. nov. isolated from plateau pika (Ochotona curzoniae) in the Qinghai-Tibet plateau of China.</title>
        <authorList>
            <person name="Tian Z."/>
        </authorList>
    </citation>
    <scope>NUCLEOTIDE SEQUENCE [LARGE SCALE GENOMIC DNA]</scope>
    <source>
        <strain evidence="2 3">DSM 21501</strain>
    </source>
</reference>
<dbReference type="EMBL" id="WHJE01000001">
    <property type="protein sequence ID" value="KAE8766080.1"/>
    <property type="molecule type" value="Genomic_DNA"/>
</dbReference>
<gene>
    <name evidence="2" type="ORF">GB883_00095</name>
</gene>
<proteinExistence type="predicted"/>
<dbReference type="InterPro" id="IPR025979">
    <property type="entry name" value="ChrR-like_cupin_dom"/>
</dbReference>
<dbReference type="AlphaFoldDB" id="A0A7J5UUY9"/>
<dbReference type="RefSeq" id="WP_152199308.1">
    <property type="nucleotide sequence ID" value="NZ_VUKF01000001.1"/>
</dbReference>